<evidence type="ECO:0000313" key="3">
    <source>
        <dbReference type="Proteomes" id="UP001311730"/>
    </source>
</evidence>
<proteinExistence type="predicted"/>
<keyword evidence="3" id="KW-1185">Reference proteome</keyword>
<evidence type="ECO:0000256" key="1">
    <source>
        <dbReference type="SAM" id="MobiDB-lite"/>
    </source>
</evidence>
<accession>A0ABU5Z5J6</accession>
<dbReference type="EMBL" id="JAYKBW010000003">
    <property type="protein sequence ID" value="MEB3074207.1"/>
    <property type="molecule type" value="Genomic_DNA"/>
</dbReference>
<name>A0ABU5Z5J6_9FLAO</name>
<feature type="region of interest" description="Disordered" evidence="1">
    <location>
        <begin position="1"/>
        <end position="23"/>
    </location>
</feature>
<evidence type="ECO:0000313" key="2">
    <source>
        <dbReference type="EMBL" id="MEB3074207.1"/>
    </source>
</evidence>
<protein>
    <submittedName>
        <fullName evidence="2">Uncharacterized protein</fullName>
    </submittedName>
</protein>
<reference evidence="2 3" key="1">
    <citation type="submission" date="2023-12" db="EMBL/GenBank/DDBJ databases">
        <title>Genomic sequences of Capnocytophaga and Parvimonas strains.</title>
        <authorList>
            <person name="Watt R.M."/>
            <person name="Wang M."/>
            <person name="Yang T."/>
            <person name="Tong W.M."/>
        </authorList>
    </citation>
    <scope>NUCLEOTIDE SEQUENCE [LARGE SCALE GENOMIC DNA]</scope>
    <source>
        <strain evidence="2 3">CCUG 13096</strain>
    </source>
</reference>
<comment type="caution">
    <text evidence="2">The sequence shown here is derived from an EMBL/GenBank/DDBJ whole genome shotgun (WGS) entry which is preliminary data.</text>
</comment>
<sequence>MSTITMPEPKKKTKNKKQNNTSEKKMSMWDYMLKFKEKPLIKVLDEDLVFGSNMWTKLLQEDEPKEEK</sequence>
<gene>
    <name evidence="2" type="ORF">VJJ08_02695</name>
</gene>
<organism evidence="2 3">
    <name type="scientific">Capnocytophaga gingivalis</name>
    <dbReference type="NCBI Taxonomy" id="1017"/>
    <lineage>
        <taxon>Bacteria</taxon>
        <taxon>Pseudomonadati</taxon>
        <taxon>Bacteroidota</taxon>
        <taxon>Flavobacteriia</taxon>
        <taxon>Flavobacteriales</taxon>
        <taxon>Flavobacteriaceae</taxon>
        <taxon>Capnocytophaga</taxon>
    </lineage>
</organism>
<dbReference type="Proteomes" id="UP001311730">
    <property type="component" value="Unassembled WGS sequence"/>
</dbReference>
<dbReference type="RefSeq" id="WP_298824341.1">
    <property type="nucleotide sequence ID" value="NZ_JAYKBW010000003.1"/>
</dbReference>